<evidence type="ECO:0000256" key="1">
    <source>
        <dbReference type="SAM" id="MobiDB-lite"/>
    </source>
</evidence>
<organism evidence="2 3">
    <name type="scientific">Methylorubrum extorquens</name>
    <name type="common">Methylobacterium dichloromethanicum</name>
    <name type="synonym">Methylobacterium extorquens</name>
    <dbReference type="NCBI Taxonomy" id="408"/>
    <lineage>
        <taxon>Bacteria</taxon>
        <taxon>Pseudomonadati</taxon>
        <taxon>Pseudomonadota</taxon>
        <taxon>Alphaproteobacteria</taxon>
        <taxon>Hyphomicrobiales</taxon>
        <taxon>Methylobacteriaceae</taxon>
        <taxon>Methylorubrum</taxon>
    </lineage>
</organism>
<gene>
    <name evidence="2" type="ORF">TK0001_2211</name>
</gene>
<accession>A0A2N9ANE5</accession>
<dbReference type="Proteomes" id="UP000233769">
    <property type="component" value="Chromosome tk0001"/>
</dbReference>
<dbReference type="AlphaFoldDB" id="A0A2N9ANE5"/>
<dbReference type="EMBL" id="LT962688">
    <property type="protein sequence ID" value="SOR28813.1"/>
    <property type="molecule type" value="Genomic_DNA"/>
</dbReference>
<evidence type="ECO:0000313" key="2">
    <source>
        <dbReference type="EMBL" id="SOR28813.1"/>
    </source>
</evidence>
<protein>
    <submittedName>
        <fullName evidence="2">Uncharacterized protein</fullName>
    </submittedName>
</protein>
<feature type="region of interest" description="Disordered" evidence="1">
    <location>
        <begin position="165"/>
        <end position="212"/>
    </location>
</feature>
<proteinExistence type="predicted"/>
<evidence type="ECO:0000313" key="3">
    <source>
        <dbReference type="Proteomes" id="UP000233769"/>
    </source>
</evidence>
<name>A0A2N9ANE5_METEX</name>
<feature type="compositionally biased region" description="Low complexity" evidence="1">
    <location>
        <begin position="172"/>
        <end position="182"/>
    </location>
</feature>
<reference evidence="3" key="1">
    <citation type="submission" date="2017-10" db="EMBL/GenBank/DDBJ databases">
        <authorList>
            <person name="Regsiter A."/>
            <person name="William W."/>
        </authorList>
    </citation>
    <scope>NUCLEOTIDE SEQUENCE [LARGE SCALE GENOMIC DNA]</scope>
</reference>
<sequence>MARVPEFVVTGVHIPRVHFWARVLVEPERLQQVKDLALRQGQIFLNPGEVLQVDTSGTRERERALTVSGFETDTPRLTCLVAWNEIAGDITIYGDDTDDLPVIARSVEIALTGMAAAQGGVALRFEGLTSIQVGDVQVFFPRKEVEELSPESVLNQIEEERSYFRSRGHAYPPDAADEPAAQDPDRYPSSVLKAGEKLRAPRGTAIRSGRSA</sequence>